<dbReference type="RefSeq" id="WP_085473278.1">
    <property type="nucleotide sequence ID" value="NZ_FXAU01000004.1"/>
</dbReference>
<dbReference type="EMBL" id="FXAU01000004">
    <property type="protein sequence ID" value="SMG35782.1"/>
    <property type="molecule type" value="Genomic_DNA"/>
</dbReference>
<organism evidence="1 2">
    <name type="scientific">Sphingobacterium psychroaquaticum</name>
    <dbReference type="NCBI Taxonomy" id="561061"/>
    <lineage>
        <taxon>Bacteria</taxon>
        <taxon>Pseudomonadati</taxon>
        <taxon>Bacteroidota</taxon>
        <taxon>Sphingobacteriia</taxon>
        <taxon>Sphingobacteriales</taxon>
        <taxon>Sphingobacteriaceae</taxon>
        <taxon>Sphingobacterium</taxon>
    </lineage>
</organism>
<reference evidence="1 2" key="1">
    <citation type="submission" date="2017-04" db="EMBL/GenBank/DDBJ databases">
        <authorList>
            <person name="Afonso C.L."/>
            <person name="Miller P.J."/>
            <person name="Scott M.A."/>
            <person name="Spackman E."/>
            <person name="Goraichik I."/>
            <person name="Dimitrov K.M."/>
            <person name="Suarez D.L."/>
            <person name="Swayne D.E."/>
        </authorList>
    </citation>
    <scope>NUCLEOTIDE SEQUENCE [LARGE SCALE GENOMIC DNA]</scope>
    <source>
        <strain evidence="1 2">DSM 22418</strain>
    </source>
</reference>
<dbReference type="Proteomes" id="UP000192980">
    <property type="component" value="Unassembled WGS sequence"/>
</dbReference>
<keyword evidence="2" id="KW-1185">Reference proteome</keyword>
<accession>A0A1X7K473</accession>
<dbReference type="AlphaFoldDB" id="A0A1X7K473"/>
<evidence type="ECO:0000313" key="2">
    <source>
        <dbReference type="Proteomes" id="UP000192980"/>
    </source>
</evidence>
<evidence type="ECO:0000313" key="1">
    <source>
        <dbReference type="EMBL" id="SMG35782.1"/>
    </source>
</evidence>
<protein>
    <submittedName>
        <fullName evidence="1">Uncharacterized protein</fullName>
    </submittedName>
</protein>
<name>A0A1X7K473_9SPHI</name>
<sequence length="103" mass="11847">MIEGLIIFFCAIALAILSDILSKVKDKNQELKNKNDEFRVFSSPLEPQPWQTGEFKIEDGVLYVEWARFDGGDGFNDVSLVKRWRKASPKEEEEYKRLYGGTG</sequence>
<proteinExistence type="predicted"/>
<dbReference type="STRING" id="561061.SAMN05660862_2547"/>
<gene>
    <name evidence="1" type="ORF">SAMN05660862_2547</name>
</gene>